<dbReference type="EMBL" id="JAVDRF010000017">
    <property type="protein sequence ID" value="MDR6539506.1"/>
    <property type="molecule type" value="Genomic_DNA"/>
</dbReference>
<accession>A0ABU1NNR0</accession>
<gene>
    <name evidence="2" type="ORF">J2739_005302</name>
</gene>
<dbReference type="SUPFAM" id="SSF53474">
    <property type="entry name" value="alpha/beta-Hydrolases"/>
    <property type="match status" value="1"/>
</dbReference>
<evidence type="ECO:0000313" key="3">
    <source>
        <dbReference type="Proteomes" id="UP001184230"/>
    </source>
</evidence>
<feature type="domain" description="AB hydrolase-1" evidence="1">
    <location>
        <begin position="53"/>
        <end position="286"/>
    </location>
</feature>
<dbReference type="PANTHER" id="PTHR43194:SF2">
    <property type="entry name" value="PEROXISOMAL MEMBRANE PROTEIN LPX1"/>
    <property type="match status" value="1"/>
</dbReference>
<dbReference type="PANTHER" id="PTHR43194">
    <property type="entry name" value="HYDROLASE ALPHA/BETA FOLD FAMILY"/>
    <property type="match status" value="1"/>
</dbReference>
<dbReference type="InterPro" id="IPR050228">
    <property type="entry name" value="Carboxylesterase_BioH"/>
</dbReference>
<protein>
    <submittedName>
        <fullName evidence="2">Pimeloyl-ACP methyl ester carboxylesterase</fullName>
    </submittedName>
</protein>
<reference evidence="2 3" key="1">
    <citation type="submission" date="2023-07" db="EMBL/GenBank/DDBJ databases">
        <title>Sorghum-associated microbial communities from plants grown in Nebraska, USA.</title>
        <authorList>
            <person name="Schachtman D."/>
        </authorList>
    </citation>
    <scope>NUCLEOTIDE SEQUENCE [LARGE SCALE GENOMIC DNA]</scope>
    <source>
        <strain evidence="2 3">DS1781</strain>
    </source>
</reference>
<dbReference type="Gene3D" id="3.40.50.1820">
    <property type="entry name" value="alpha/beta hydrolase"/>
    <property type="match status" value="1"/>
</dbReference>
<dbReference type="PRINTS" id="PR00111">
    <property type="entry name" value="ABHYDROLASE"/>
</dbReference>
<dbReference type="InterPro" id="IPR029058">
    <property type="entry name" value="AB_hydrolase_fold"/>
</dbReference>
<comment type="caution">
    <text evidence="2">The sequence shown here is derived from an EMBL/GenBank/DDBJ whole genome shotgun (WGS) entry which is preliminary data.</text>
</comment>
<dbReference type="RefSeq" id="WP_309907252.1">
    <property type="nucleotide sequence ID" value="NZ_JAVDRF010000017.1"/>
</dbReference>
<dbReference type="Pfam" id="PF12697">
    <property type="entry name" value="Abhydrolase_6"/>
    <property type="match status" value="1"/>
</dbReference>
<keyword evidence="3" id="KW-1185">Reference proteome</keyword>
<evidence type="ECO:0000259" key="1">
    <source>
        <dbReference type="Pfam" id="PF12697"/>
    </source>
</evidence>
<organism evidence="2 3">
    <name type="scientific">Variovorax soli</name>
    <dbReference type="NCBI Taxonomy" id="376815"/>
    <lineage>
        <taxon>Bacteria</taxon>
        <taxon>Pseudomonadati</taxon>
        <taxon>Pseudomonadota</taxon>
        <taxon>Betaproteobacteria</taxon>
        <taxon>Burkholderiales</taxon>
        <taxon>Comamonadaceae</taxon>
        <taxon>Variovorax</taxon>
    </lineage>
</organism>
<name>A0ABU1NNR0_9BURK</name>
<dbReference type="Proteomes" id="UP001184230">
    <property type="component" value="Unassembled WGS sequence"/>
</dbReference>
<sequence length="295" mass="31440">MSDLLSSPDSEADAAAHRLITRIAALSTSHDVLHAGRRVRWRRFGGADTQPPLVLLHGGHGSWMHWLRNIGALAAARTLWLPDLPGFNDSDTPPPPSGGQTALDSSLEALAVTLDSLVGAGTPIDLGGFSFGGLVAAKFALRRGHVRRLALLGSAGHGTKRRMAAEMINWRAAKNREEERAALLHNLGALMLHDPAAIDALAFAIHDASCHGTRFRSKDVSMAGGLQPALDAFAGPTLLLWGEHDVTADARPLVAQLAAGHPRREGVVVDGAGHWVQYERADEVNARLARFLAQP</sequence>
<dbReference type="InterPro" id="IPR000073">
    <property type="entry name" value="AB_hydrolase_1"/>
</dbReference>
<proteinExistence type="predicted"/>
<evidence type="ECO:0000313" key="2">
    <source>
        <dbReference type="EMBL" id="MDR6539506.1"/>
    </source>
</evidence>